<keyword evidence="5" id="KW-0653">Protein transport</keyword>
<dbReference type="FunFam" id="1.20.5.110:FF:000002">
    <property type="entry name" value="Vesicle transport through interaction with t-SNAREsB"/>
    <property type="match status" value="1"/>
</dbReference>
<reference evidence="12 13" key="1">
    <citation type="journal article" date="2008" name="Nature">
        <title>The genome of the choanoflagellate Monosiga brevicollis and the origin of metazoans.</title>
        <authorList>
            <consortium name="JGI Sequencing"/>
            <person name="King N."/>
            <person name="Westbrook M.J."/>
            <person name="Young S.L."/>
            <person name="Kuo A."/>
            <person name="Abedin M."/>
            <person name="Chapman J."/>
            <person name="Fairclough S."/>
            <person name="Hellsten U."/>
            <person name="Isogai Y."/>
            <person name="Letunic I."/>
            <person name="Marr M."/>
            <person name="Pincus D."/>
            <person name="Putnam N."/>
            <person name="Rokas A."/>
            <person name="Wright K.J."/>
            <person name="Zuzow R."/>
            <person name="Dirks W."/>
            <person name="Good M."/>
            <person name="Goodstein D."/>
            <person name="Lemons D."/>
            <person name="Li W."/>
            <person name="Lyons J.B."/>
            <person name="Morris A."/>
            <person name="Nichols S."/>
            <person name="Richter D.J."/>
            <person name="Salamov A."/>
            <person name="Bork P."/>
            <person name="Lim W.A."/>
            <person name="Manning G."/>
            <person name="Miller W.T."/>
            <person name="McGinnis W."/>
            <person name="Shapiro H."/>
            <person name="Tjian R."/>
            <person name="Grigoriev I.V."/>
            <person name="Rokhsar D."/>
        </authorList>
    </citation>
    <scope>NUCLEOTIDE SEQUENCE [LARGE SCALE GENOMIC DNA]</scope>
    <source>
        <strain evidence="13">MX1 / ATCC 50154</strain>
    </source>
</reference>
<feature type="coiled-coil region" evidence="9">
    <location>
        <begin position="3"/>
        <end position="33"/>
    </location>
</feature>
<dbReference type="GeneID" id="5895307"/>
<evidence type="ECO:0000256" key="1">
    <source>
        <dbReference type="ARBA" id="ARBA00004211"/>
    </source>
</evidence>
<dbReference type="GO" id="GO:0031201">
    <property type="term" value="C:SNARE complex"/>
    <property type="evidence" value="ECO:0000318"/>
    <property type="project" value="GO_Central"/>
</dbReference>
<evidence type="ECO:0000259" key="11">
    <source>
        <dbReference type="SMART" id="SM00397"/>
    </source>
</evidence>
<evidence type="ECO:0000256" key="4">
    <source>
        <dbReference type="ARBA" id="ARBA00022692"/>
    </source>
</evidence>
<dbReference type="GO" id="GO:0006896">
    <property type="term" value="P:Golgi to vacuole transport"/>
    <property type="evidence" value="ECO:0000318"/>
    <property type="project" value="GO_Central"/>
</dbReference>
<dbReference type="GO" id="GO:0012507">
    <property type="term" value="C:ER to Golgi transport vesicle membrane"/>
    <property type="evidence" value="ECO:0000318"/>
    <property type="project" value="GO_Central"/>
</dbReference>
<dbReference type="CDD" id="cd15890">
    <property type="entry name" value="SNARE_Vti1b"/>
    <property type="match status" value="1"/>
</dbReference>
<proteinExistence type="inferred from homology"/>
<dbReference type="GO" id="GO:0005829">
    <property type="term" value="C:cytosol"/>
    <property type="evidence" value="ECO:0007669"/>
    <property type="project" value="GOC"/>
</dbReference>
<dbReference type="GO" id="GO:0005484">
    <property type="term" value="F:SNAP receptor activity"/>
    <property type="evidence" value="ECO:0000318"/>
    <property type="project" value="GO_Central"/>
</dbReference>
<dbReference type="GO" id="GO:0006886">
    <property type="term" value="P:intracellular protein transport"/>
    <property type="evidence" value="ECO:0007669"/>
    <property type="project" value="InterPro"/>
</dbReference>
<feature type="transmembrane region" description="Helical" evidence="10">
    <location>
        <begin position="189"/>
        <end position="210"/>
    </location>
</feature>
<keyword evidence="6 10" id="KW-1133">Transmembrane helix</keyword>
<evidence type="ECO:0000256" key="6">
    <source>
        <dbReference type="ARBA" id="ARBA00022989"/>
    </source>
</evidence>
<comment type="similarity">
    <text evidence="2">Belongs to the VTI1 family.</text>
</comment>
<keyword evidence="7 9" id="KW-0175">Coiled coil</keyword>
<accession>A9VB72</accession>
<evidence type="ECO:0000256" key="3">
    <source>
        <dbReference type="ARBA" id="ARBA00022448"/>
    </source>
</evidence>
<dbReference type="GO" id="GO:0006891">
    <property type="term" value="P:intra-Golgi vesicle-mediated transport"/>
    <property type="evidence" value="ECO:0000318"/>
    <property type="project" value="GO_Central"/>
</dbReference>
<dbReference type="GO" id="GO:0031902">
    <property type="term" value="C:late endosome membrane"/>
    <property type="evidence" value="ECO:0000318"/>
    <property type="project" value="GO_Central"/>
</dbReference>
<evidence type="ECO:0000256" key="2">
    <source>
        <dbReference type="ARBA" id="ARBA00006108"/>
    </source>
</evidence>
<keyword evidence="3" id="KW-0813">Transport</keyword>
<dbReference type="Pfam" id="PF05008">
    <property type="entry name" value="V-SNARE"/>
    <property type="match status" value="1"/>
</dbReference>
<dbReference type="InterPro" id="IPR007705">
    <property type="entry name" value="Vesicle_trsprt_v-SNARE_N"/>
</dbReference>
<dbReference type="STRING" id="81824.A9VB72"/>
<dbReference type="KEGG" id="mbr:MONBRDRAFT_38961"/>
<dbReference type="EMBL" id="CH991576">
    <property type="protein sequence ID" value="EDQ85137.1"/>
    <property type="molecule type" value="Genomic_DNA"/>
</dbReference>
<dbReference type="GO" id="GO:0000149">
    <property type="term" value="F:SNARE binding"/>
    <property type="evidence" value="ECO:0000318"/>
    <property type="project" value="GO_Central"/>
</dbReference>
<dbReference type="Gene3D" id="1.20.5.110">
    <property type="match status" value="1"/>
</dbReference>
<dbReference type="GO" id="GO:0048280">
    <property type="term" value="P:vesicle fusion with Golgi apparatus"/>
    <property type="evidence" value="ECO:0000318"/>
    <property type="project" value="GO_Central"/>
</dbReference>
<comment type="subcellular location">
    <subcellularLocation>
        <location evidence="1">Membrane</location>
        <topology evidence="1">Single-pass type IV membrane protein</topology>
    </subcellularLocation>
</comment>
<dbReference type="PANTHER" id="PTHR21230">
    <property type="entry name" value="VESICLE TRANSPORT V-SNARE PROTEIN VTI1-RELATED"/>
    <property type="match status" value="1"/>
</dbReference>
<evidence type="ECO:0000256" key="8">
    <source>
        <dbReference type="ARBA" id="ARBA00023136"/>
    </source>
</evidence>
<evidence type="ECO:0000256" key="10">
    <source>
        <dbReference type="SAM" id="Phobius"/>
    </source>
</evidence>
<name>A9VB72_MONBE</name>
<dbReference type="Gene3D" id="1.20.58.400">
    <property type="entry name" value="t-snare proteins"/>
    <property type="match status" value="1"/>
</dbReference>
<gene>
    <name evidence="12" type="ORF">MONBRDRAFT_38961</name>
</gene>
<dbReference type="SUPFAM" id="SSF47661">
    <property type="entry name" value="t-snare proteins"/>
    <property type="match status" value="1"/>
</dbReference>
<dbReference type="AlphaFoldDB" id="A9VB72"/>
<dbReference type="InterPro" id="IPR010989">
    <property type="entry name" value="SNARE"/>
</dbReference>
<evidence type="ECO:0000256" key="7">
    <source>
        <dbReference type="ARBA" id="ARBA00023054"/>
    </source>
</evidence>
<keyword evidence="4 10" id="KW-0812">Transmembrane</keyword>
<dbReference type="InterPro" id="IPR000727">
    <property type="entry name" value="T_SNARE_dom"/>
</dbReference>
<dbReference type="GO" id="GO:0042147">
    <property type="term" value="P:retrograde transport, endosome to Golgi"/>
    <property type="evidence" value="ECO:0000318"/>
    <property type="project" value="GO_Central"/>
</dbReference>
<dbReference type="SUPFAM" id="SSF58038">
    <property type="entry name" value="SNARE fusion complex"/>
    <property type="match status" value="1"/>
</dbReference>
<sequence length="212" mass="23694">MSSEAFENSEMDLQAEIDKLRRLQSQISNYSGEQRRQAVQEAQSHLDECEDLLYDMSAEVQNAPPSLRQRMNAKVTDYKRQVANFKKTITADGARSDLLGGATGRPAYSTRDKALGNRQMLDESSARIANTQRLAAESEEIGHQVMVDLNDQRETIIRSGQKVSAVDANLGKANQLLNGMTRRIMTHKIVMMSTILLLIGILGGVVYLKFFK</sequence>
<dbReference type="InParanoid" id="A9VB72"/>
<dbReference type="PANTHER" id="PTHR21230:SF26">
    <property type="entry name" value="VESICLE TRANSPORT THROUGH INTERACTION WITH T-SNARES HOMOLOG 1A"/>
    <property type="match status" value="1"/>
</dbReference>
<dbReference type="eggNOG" id="KOG1666">
    <property type="taxonomic scope" value="Eukaryota"/>
</dbReference>
<evidence type="ECO:0000256" key="5">
    <source>
        <dbReference type="ARBA" id="ARBA00022927"/>
    </source>
</evidence>
<dbReference type="RefSeq" id="XP_001749962.1">
    <property type="nucleotide sequence ID" value="XM_001749910.1"/>
</dbReference>
<dbReference type="Pfam" id="PF12352">
    <property type="entry name" value="V-SNARE_C"/>
    <property type="match status" value="1"/>
</dbReference>
<evidence type="ECO:0000313" key="12">
    <source>
        <dbReference type="EMBL" id="EDQ85137.1"/>
    </source>
</evidence>
<dbReference type="GO" id="GO:0016236">
    <property type="term" value="P:macroautophagy"/>
    <property type="evidence" value="ECO:0000318"/>
    <property type="project" value="GO_Central"/>
</dbReference>
<keyword evidence="8 10" id="KW-0472">Membrane</keyword>
<feature type="domain" description="T-SNARE coiled-coil homology" evidence="11">
    <location>
        <begin position="113"/>
        <end position="180"/>
    </location>
</feature>
<dbReference type="SMART" id="SM00397">
    <property type="entry name" value="t_SNARE"/>
    <property type="match status" value="1"/>
</dbReference>
<keyword evidence="13" id="KW-1185">Reference proteome</keyword>
<dbReference type="GO" id="GO:0005789">
    <property type="term" value="C:endoplasmic reticulum membrane"/>
    <property type="evidence" value="ECO:0000318"/>
    <property type="project" value="GO_Central"/>
</dbReference>
<dbReference type="Proteomes" id="UP000001357">
    <property type="component" value="Unassembled WGS sequence"/>
</dbReference>
<dbReference type="InterPro" id="IPR038407">
    <property type="entry name" value="v-SNARE_N_sf"/>
</dbReference>
<dbReference type="GO" id="GO:0005794">
    <property type="term" value="C:Golgi apparatus"/>
    <property type="evidence" value="ECO:0000318"/>
    <property type="project" value="GO_Central"/>
</dbReference>
<evidence type="ECO:0000313" key="13">
    <source>
        <dbReference type="Proteomes" id="UP000001357"/>
    </source>
</evidence>
<evidence type="ECO:0000256" key="9">
    <source>
        <dbReference type="SAM" id="Coils"/>
    </source>
</evidence>
<dbReference type="OMA" id="MEYEAND"/>
<organism evidence="12 13">
    <name type="scientific">Monosiga brevicollis</name>
    <name type="common">Choanoflagellate</name>
    <dbReference type="NCBI Taxonomy" id="81824"/>
    <lineage>
        <taxon>Eukaryota</taxon>
        <taxon>Choanoflagellata</taxon>
        <taxon>Craspedida</taxon>
        <taxon>Salpingoecidae</taxon>
        <taxon>Monosiga</taxon>
    </lineage>
</organism>
<protein>
    <recommendedName>
        <fullName evidence="11">t-SNARE coiled-coil homology domain-containing protein</fullName>
    </recommendedName>
</protein>